<evidence type="ECO:0000313" key="2">
    <source>
        <dbReference type="EMBL" id="RVW41208.1"/>
    </source>
</evidence>
<protein>
    <submittedName>
        <fullName evidence="2">Uncharacterized protein</fullName>
    </submittedName>
</protein>
<feature type="compositionally biased region" description="Pro residues" evidence="1">
    <location>
        <begin position="81"/>
        <end position="94"/>
    </location>
</feature>
<reference evidence="2 3" key="1">
    <citation type="journal article" date="2018" name="PLoS Genet.">
        <title>Population sequencing reveals clonal diversity and ancestral inbreeding in the grapevine cultivar Chardonnay.</title>
        <authorList>
            <person name="Roach M.J."/>
            <person name="Johnson D.L."/>
            <person name="Bohlmann J."/>
            <person name="van Vuuren H.J."/>
            <person name="Jones S.J."/>
            <person name="Pretorius I.S."/>
            <person name="Schmidt S.A."/>
            <person name="Borneman A.R."/>
        </authorList>
    </citation>
    <scope>NUCLEOTIDE SEQUENCE [LARGE SCALE GENOMIC DNA]</scope>
    <source>
        <strain evidence="3">cv. Chardonnay</strain>
        <tissue evidence="2">Leaf</tissue>
    </source>
</reference>
<sequence>MAGAGEGPKRAGRPLPPPGRGPPPPPRPRFEPVDREKAMDQAQNGSEPNGPASALYVRTHRRLGEREMAGAGEGPKRAGRPLPPPGRGPPPPPRPRFEPVDREKVKFWNLES</sequence>
<organism evidence="2 3">
    <name type="scientific">Vitis vinifera</name>
    <name type="common">Grape</name>
    <dbReference type="NCBI Taxonomy" id="29760"/>
    <lineage>
        <taxon>Eukaryota</taxon>
        <taxon>Viridiplantae</taxon>
        <taxon>Streptophyta</taxon>
        <taxon>Embryophyta</taxon>
        <taxon>Tracheophyta</taxon>
        <taxon>Spermatophyta</taxon>
        <taxon>Magnoliopsida</taxon>
        <taxon>eudicotyledons</taxon>
        <taxon>Gunneridae</taxon>
        <taxon>Pentapetalae</taxon>
        <taxon>rosids</taxon>
        <taxon>Vitales</taxon>
        <taxon>Vitaceae</taxon>
        <taxon>Viteae</taxon>
        <taxon>Vitis</taxon>
    </lineage>
</organism>
<comment type="caution">
    <text evidence="2">The sequence shown here is derived from an EMBL/GenBank/DDBJ whole genome shotgun (WGS) entry which is preliminary data.</text>
</comment>
<evidence type="ECO:0000256" key="1">
    <source>
        <dbReference type="SAM" id="MobiDB-lite"/>
    </source>
</evidence>
<dbReference type="AlphaFoldDB" id="A0A438E0J3"/>
<feature type="compositionally biased region" description="Basic and acidic residues" evidence="1">
    <location>
        <begin position="95"/>
        <end position="106"/>
    </location>
</feature>
<dbReference type="Proteomes" id="UP000288805">
    <property type="component" value="Unassembled WGS sequence"/>
</dbReference>
<evidence type="ECO:0000313" key="3">
    <source>
        <dbReference type="Proteomes" id="UP000288805"/>
    </source>
</evidence>
<feature type="compositionally biased region" description="Pro residues" evidence="1">
    <location>
        <begin position="14"/>
        <end position="27"/>
    </location>
</feature>
<accession>A0A438E0J3</accession>
<gene>
    <name evidence="2" type="ORF">CK203_069747</name>
</gene>
<feature type="region of interest" description="Disordered" evidence="1">
    <location>
        <begin position="1"/>
        <end position="112"/>
    </location>
</feature>
<name>A0A438E0J3_VITVI</name>
<feature type="compositionally biased region" description="Basic and acidic residues" evidence="1">
    <location>
        <begin position="28"/>
        <end position="39"/>
    </location>
</feature>
<dbReference type="EMBL" id="QGNW01001445">
    <property type="protein sequence ID" value="RVW41208.1"/>
    <property type="molecule type" value="Genomic_DNA"/>
</dbReference>
<proteinExistence type="predicted"/>